<dbReference type="SUPFAM" id="SSF56784">
    <property type="entry name" value="HAD-like"/>
    <property type="match status" value="1"/>
</dbReference>
<dbReference type="Pfam" id="PF00702">
    <property type="entry name" value="Hydrolase"/>
    <property type="match status" value="1"/>
</dbReference>
<dbReference type="Gene3D" id="1.10.150.240">
    <property type="entry name" value="Putative phosphatase, domain 2"/>
    <property type="match status" value="1"/>
</dbReference>
<dbReference type="RefSeq" id="WP_066636508.1">
    <property type="nucleotide sequence ID" value="NZ_CP014989.1"/>
</dbReference>
<dbReference type="InterPro" id="IPR023214">
    <property type="entry name" value="HAD_sf"/>
</dbReference>
<evidence type="ECO:0000256" key="2">
    <source>
        <dbReference type="ARBA" id="ARBA00022801"/>
    </source>
</evidence>
<dbReference type="EMBL" id="CP014989">
    <property type="protein sequence ID" value="ANS78130.1"/>
    <property type="molecule type" value="Genomic_DNA"/>
</dbReference>
<dbReference type="PATRIC" id="fig|1758689.4.peg.766"/>
<name>A0A1B1N9K3_9MICO</name>
<evidence type="ECO:0000313" key="3">
    <source>
        <dbReference type="EMBL" id="ANS78130.1"/>
    </source>
</evidence>
<dbReference type="InterPro" id="IPR006439">
    <property type="entry name" value="HAD-SF_hydro_IA"/>
</dbReference>
<dbReference type="InterPro" id="IPR036412">
    <property type="entry name" value="HAD-like_sf"/>
</dbReference>
<dbReference type="InterPro" id="IPR006328">
    <property type="entry name" value="2-HAD"/>
</dbReference>
<dbReference type="STRING" id="1758689.SGUI_0734"/>
<dbReference type="EC" id="3.1.3.-" evidence="3"/>
<dbReference type="SFLD" id="SFLDS00003">
    <property type="entry name" value="Haloacid_Dehalogenase"/>
    <property type="match status" value="1"/>
</dbReference>
<dbReference type="NCBIfam" id="TIGR01428">
    <property type="entry name" value="HAD_type_II"/>
    <property type="match status" value="1"/>
</dbReference>
<accession>A0A1B1N9K3</accession>
<dbReference type="GO" id="GO:0019120">
    <property type="term" value="F:hydrolase activity, acting on acid halide bonds, in C-halide compounds"/>
    <property type="evidence" value="ECO:0007669"/>
    <property type="project" value="InterPro"/>
</dbReference>
<dbReference type="Proteomes" id="UP000092482">
    <property type="component" value="Chromosome"/>
</dbReference>
<comment type="similarity">
    <text evidence="1">Belongs to the HAD-like hydrolase superfamily. S-2-haloalkanoic acid dehalogenase family.</text>
</comment>
<dbReference type="InterPro" id="IPR023198">
    <property type="entry name" value="PGP-like_dom2"/>
</dbReference>
<protein>
    <submittedName>
        <fullName evidence="3">FMN hydrolase</fullName>
        <ecNumber evidence="3">3.1.3.-</ecNumber>
    </submittedName>
</protein>
<dbReference type="PRINTS" id="PR00413">
    <property type="entry name" value="HADHALOGNASE"/>
</dbReference>
<gene>
    <name evidence="3" type="ORF">SGUI_0734</name>
</gene>
<dbReference type="Gene3D" id="3.40.50.1000">
    <property type="entry name" value="HAD superfamily/HAD-like"/>
    <property type="match status" value="1"/>
</dbReference>
<dbReference type="InterPro" id="IPR051540">
    <property type="entry name" value="S-2-haloacid_dehalogenase"/>
</dbReference>
<proteinExistence type="inferred from homology"/>
<dbReference type="SFLD" id="SFLDG01129">
    <property type="entry name" value="C1.5:_HAD__Beta-PGM__Phosphata"/>
    <property type="match status" value="1"/>
</dbReference>
<evidence type="ECO:0000256" key="1">
    <source>
        <dbReference type="ARBA" id="ARBA00008106"/>
    </source>
</evidence>
<dbReference type="KEGG" id="serj:SGUI_0734"/>
<dbReference type="AlphaFoldDB" id="A0A1B1N9K3"/>
<organism evidence="3 4">
    <name type="scientific">Serinicoccus hydrothermalis</name>
    <dbReference type="NCBI Taxonomy" id="1758689"/>
    <lineage>
        <taxon>Bacteria</taxon>
        <taxon>Bacillati</taxon>
        <taxon>Actinomycetota</taxon>
        <taxon>Actinomycetes</taxon>
        <taxon>Micrococcales</taxon>
        <taxon>Ornithinimicrobiaceae</taxon>
        <taxon>Serinicoccus</taxon>
    </lineage>
</organism>
<sequence>MAAHRPELVVLDVNETLSDMSPLRRRFADLGVPQEWAGTWFASLLRDGFALTVTGDNPDFAQVGRELLPGFLAGSVEDVPAAVDHVMDGFGDLALHDDVVPGLRALREAGLRVVTLSNGSTAVAQGLLERAGAADLVERLLSVEDAPRWKPAPEAYRHALDVCGVAAERAMLVAVHPWDVHGAHRAGLGTAWVARGGGGYPGHLSAPDLTVEDLPALARALAEG</sequence>
<keyword evidence="2 3" id="KW-0378">Hydrolase</keyword>
<dbReference type="PANTHER" id="PTHR43316:SF3">
    <property type="entry name" value="HALOACID DEHALOGENASE, TYPE II (AFU_ORTHOLOGUE AFUA_2G07750)-RELATED"/>
    <property type="match status" value="1"/>
</dbReference>
<keyword evidence="4" id="KW-1185">Reference proteome</keyword>
<reference evidence="3 4" key="1">
    <citation type="submission" date="2016-03" db="EMBL/GenBank/DDBJ databases">
        <title>Shallow-sea hydrothermal system.</title>
        <authorList>
            <person name="Tang K."/>
        </authorList>
    </citation>
    <scope>NUCLEOTIDE SEQUENCE [LARGE SCALE GENOMIC DNA]</scope>
    <source>
        <strain evidence="3 4">JLT9</strain>
    </source>
</reference>
<evidence type="ECO:0000313" key="4">
    <source>
        <dbReference type="Proteomes" id="UP000092482"/>
    </source>
</evidence>
<dbReference type="PANTHER" id="PTHR43316">
    <property type="entry name" value="HYDROLASE, HALOACID DELAHOGENASE-RELATED"/>
    <property type="match status" value="1"/>
</dbReference>